<feature type="compositionally biased region" description="Basic and acidic residues" evidence="1">
    <location>
        <begin position="112"/>
        <end position="128"/>
    </location>
</feature>
<sequence>MPPAHDTQPRTLDPHPTRDSLAQHSAEPPAEHVPAPSIDIAQQRIQDRHAQEETAHSVQSVTLQSAAISPASPEAARPVPDPQGSRYLSTPQAQQQSDESLHTPTTPVSDAPAERLLAEHPGKQHSEPTSETSAPEVSGITAALPAVPHLAQAPELPVSRPTAGRSAGVPENEADAPQPPSAARSDEQAPAAPAVPDPDSWEEITRTMRELRIRLEQELETEDRIAQARQARVERGEQPFTDLELREGYDPDGPSALRKPPSMAAEAAPPPLAGAHLAGEQDEDRPPPTRKTITGDPDVDDLLYAIDSKNDLAIEQALKRVANSAHSAALAEQGHAHLDAKAQQEAQEQVTTRQALGMDVSAEIQTSRGPVMVMTLPQFAHGPAMQSGPQGDGGGGGDGGSGGGGAGGGGGGGGGG</sequence>
<protein>
    <submittedName>
        <fullName evidence="2">Uncharacterized protein</fullName>
    </submittedName>
</protein>
<dbReference type="KEGG" id="xcf:J172_02405"/>
<feature type="compositionally biased region" description="Low complexity" evidence="1">
    <location>
        <begin position="65"/>
        <end position="78"/>
    </location>
</feature>
<feature type="compositionally biased region" description="Polar residues" evidence="1">
    <location>
        <begin position="86"/>
        <end position="108"/>
    </location>
</feature>
<evidence type="ECO:0000313" key="2">
    <source>
        <dbReference type="EMBL" id="CEG16611.1"/>
    </source>
</evidence>
<proteinExistence type="predicted"/>
<organism evidence="2 3">
    <name type="scientific">Xanthomonas citri pv. citri</name>
    <dbReference type="NCBI Taxonomy" id="611301"/>
    <lineage>
        <taxon>Bacteria</taxon>
        <taxon>Pseudomonadati</taxon>
        <taxon>Pseudomonadota</taxon>
        <taxon>Gammaproteobacteria</taxon>
        <taxon>Lysobacterales</taxon>
        <taxon>Lysobacteraceae</taxon>
        <taxon>Xanthomonas</taxon>
    </lineage>
</organism>
<feature type="compositionally biased region" description="Basic and acidic residues" evidence="1">
    <location>
        <begin position="45"/>
        <end position="55"/>
    </location>
</feature>
<accession>A0A0U5BTC3</accession>
<feature type="region of interest" description="Disordered" evidence="1">
    <location>
        <begin position="381"/>
        <end position="416"/>
    </location>
</feature>
<evidence type="ECO:0000256" key="1">
    <source>
        <dbReference type="SAM" id="MobiDB-lite"/>
    </source>
</evidence>
<dbReference type="KEGG" id="xcm:J164_02400"/>
<keyword evidence="3" id="KW-1185">Reference proteome</keyword>
<name>A0A0U5BTC3_XANCI</name>
<gene>
    <name evidence="2" type="ORF">XAC3562_450030</name>
</gene>
<dbReference type="AlphaFoldDB" id="A0A0U5BTC3"/>
<reference evidence="2 3" key="1">
    <citation type="submission" date="2014-09" db="EMBL/GenBank/DDBJ databases">
        <authorList>
            <person name="Regsiter A."/>
        </authorList>
    </citation>
    <scope>NUCLEOTIDE SEQUENCE [LARGE SCALE GENOMIC DNA]</scope>
</reference>
<evidence type="ECO:0000313" key="3">
    <source>
        <dbReference type="Proteomes" id="UP000052230"/>
    </source>
</evidence>
<dbReference type="KEGG" id="xcw:J162_02403"/>
<dbReference type="EMBL" id="CCXZ01000139">
    <property type="protein sequence ID" value="CEG16611.1"/>
    <property type="molecule type" value="Genomic_DNA"/>
</dbReference>
<dbReference type="Proteomes" id="UP000052230">
    <property type="component" value="Unassembled WGS sequence"/>
</dbReference>
<feature type="compositionally biased region" description="Gly residues" evidence="1">
    <location>
        <begin position="390"/>
        <end position="416"/>
    </location>
</feature>
<dbReference type="KEGG" id="xcu:J159_02402"/>
<feature type="compositionally biased region" description="Low complexity" evidence="1">
    <location>
        <begin position="189"/>
        <end position="198"/>
    </location>
</feature>
<comment type="caution">
    <text evidence="2">The sequence shown here is derived from an EMBL/GenBank/DDBJ whole genome shotgun (WGS) entry which is preliminary data.</text>
</comment>
<dbReference type="KEGG" id="xcr:J163_02398"/>
<feature type="region of interest" description="Disordered" evidence="1">
    <location>
        <begin position="1"/>
        <end position="299"/>
    </location>
</feature>
<dbReference type="KEGG" id="xcn:J169_02411"/>
<feature type="compositionally biased region" description="Basic and acidic residues" evidence="1">
    <location>
        <begin position="203"/>
        <end position="249"/>
    </location>
</feature>